<evidence type="ECO:0000256" key="5">
    <source>
        <dbReference type="SAM" id="MobiDB-lite"/>
    </source>
</evidence>
<dbReference type="InterPro" id="IPR011545">
    <property type="entry name" value="DEAD/DEAH_box_helicase_dom"/>
</dbReference>
<dbReference type="GO" id="GO:0003676">
    <property type="term" value="F:nucleic acid binding"/>
    <property type="evidence" value="ECO:0007669"/>
    <property type="project" value="InterPro"/>
</dbReference>
<evidence type="ECO:0000256" key="4">
    <source>
        <dbReference type="ARBA" id="ARBA00022840"/>
    </source>
</evidence>
<comment type="caution">
    <text evidence="7">The sequence shown here is derived from an EMBL/GenBank/DDBJ whole genome shotgun (WGS) entry which is preliminary data.</text>
</comment>
<keyword evidence="3 7" id="KW-0347">Helicase</keyword>
<evidence type="ECO:0000256" key="3">
    <source>
        <dbReference type="ARBA" id="ARBA00022806"/>
    </source>
</evidence>
<reference evidence="7" key="1">
    <citation type="submission" date="2020-01" db="EMBL/GenBank/DDBJ databases">
        <title>Genome sequence of Kobresia littledalei, the first chromosome-level genome in the family Cyperaceae.</title>
        <authorList>
            <person name="Qu G."/>
        </authorList>
    </citation>
    <scope>NUCLEOTIDE SEQUENCE</scope>
    <source>
        <strain evidence="7">C.B.Clarke</strain>
        <tissue evidence="7">Leaf</tissue>
    </source>
</reference>
<organism evidence="7 8">
    <name type="scientific">Carex littledalei</name>
    <dbReference type="NCBI Taxonomy" id="544730"/>
    <lineage>
        <taxon>Eukaryota</taxon>
        <taxon>Viridiplantae</taxon>
        <taxon>Streptophyta</taxon>
        <taxon>Embryophyta</taxon>
        <taxon>Tracheophyta</taxon>
        <taxon>Spermatophyta</taxon>
        <taxon>Magnoliopsida</taxon>
        <taxon>Liliopsida</taxon>
        <taxon>Poales</taxon>
        <taxon>Cyperaceae</taxon>
        <taxon>Cyperoideae</taxon>
        <taxon>Cariceae</taxon>
        <taxon>Carex</taxon>
        <taxon>Carex subgen. Euthyceras</taxon>
    </lineage>
</organism>
<feature type="compositionally biased region" description="Basic and acidic residues" evidence="5">
    <location>
        <begin position="63"/>
        <end position="74"/>
    </location>
</feature>
<feature type="compositionally biased region" description="Basic residues" evidence="5">
    <location>
        <begin position="10"/>
        <end position="20"/>
    </location>
</feature>
<dbReference type="InterPro" id="IPR027417">
    <property type="entry name" value="P-loop_NTPase"/>
</dbReference>
<dbReference type="GO" id="GO:0004386">
    <property type="term" value="F:helicase activity"/>
    <property type="evidence" value="ECO:0007669"/>
    <property type="project" value="UniProtKB-KW"/>
</dbReference>
<dbReference type="GO" id="GO:0016787">
    <property type="term" value="F:hydrolase activity"/>
    <property type="evidence" value="ECO:0007669"/>
    <property type="project" value="UniProtKB-KW"/>
</dbReference>
<feature type="region of interest" description="Disordered" evidence="5">
    <location>
        <begin position="1"/>
        <end position="30"/>
    </location>
</feature>
<evidence type="ECO:0000313" key="7">
    <source>
        <dbReference type="EMBL" id="KAF3330874.1"/>
    </source>
</evidence>
<sequence length="499" mass="55367">MAKGDDAIMRKKNRHNRKRVRSSESAVSARAAAIIASKRRRKAGQRRICEGMCYTLPTPDDPYNERHGKKEPEKNKKKKSKDNPSEKQNQKKMLVGSGENLLEQSCPSKFLIVCLNAIKNAWREEGELEEGDISSWGLDLWRCCSNGLSNVLDTSGSCGTREQIAWTVSVVSDIIARKEKQGILVSSPYLLYIVPTQEKAVQVRSICKPLKALGIHAVSLHPGASIQHQLRGLKSCEPEFLISTPGRLLELISLKAVDISSVSLLVIDGLGIGCSEEMKYADKLNSIKETITSNPHVMVFSNHCDQMAALAHNLLGGPITRLSLNDSVTSRSAFISQNVHHCASQEQKIAKIQEILLQSMRDEGKLTKMLLVMKSESKNELTASLLNLENCTISNTSSSGSFSLHHREKVMRVVVKDKQSLQLDKVENFEMVLVADLPSAIEEYVEILTRIARHSVTGVLHSIFCQADAHLTKSLIDLLTECKQAVPQFLMDFDSLVDL</sequence>
<dbReference type="SUPFAM" id="SSF52540">
    <property type="entry name" value="P-loop containing nucleoside triphosphate hydrolases"/>
    <property type="match status" value="1"/>
</dbReference>
<dbReference type="Proteomes" id="UP000623129">
    <property type="component" value="Unassembled WGS sequence"/>
</dbReference>
<keyword evidence="4" id="KW-0067">ATP-binding</keyword>
<keyword evidence="8" id="KW-1185">Reference proteome</keyword>
<dbReference type="Pfam" id="PF00270">
    <property type="entry name" value="DEAD"/>
    <property type="match status" value="1"/>
</dbReference>
<evidence type="ECO:0000256" key="1">
    <source>
        <dbReference type="ARBA" id="ARBA00022741"/>
    </source>
</evidence>
<dbReference type="EMBL" id="SWLB01000013">
    <property type="protein sequence ID" value="KAF3330874.1"/>
    <property type="molecule type" value="Genomic_DNA"/>
</dbReference>
<keyword evidence="1" id="KW-0547">Nucleotide-binding</keyword>
<dbReference type="PANTHER" id="PTHR47960">
    <property type="entry name" value="DEAD-BOX ATP-DEPENDENT RNA HELICASE 50"/>
    <property type="match status" value="1"/>
</dbReference>
<feature type="region of interest" description="Disordered" evidence="5">
    <location>
        <begin position="60"/>
        <end position="90"/>
    </location>
</feature>
<evidence type="ECO:0000313" key="8">
    <source>
        <dbReference type="Proteomes" id="UP000623129"/>
    </source>
</evidence>
<gene>
    <name evidence="7" type="ORF">FCM35_KLT04228</name>
</gene>
<keyword evidence="2" id="KW-0378">Hydrolase</keyword>
<dbReference type="Gene3D" id="3.40.50.300">
    <property type="entry name" value="P-loop containing nucleotide triphosphate hydrolases"/>
    <property type="match status" value="2"/>
</dbReference>
<dbReference type="AlphaFoldDB" id="A0A833R7X1"/>
<feature type="domain" description="DEAD/DEAH-box helicase" evidence="6">
    <location>
        <begin position="186"/>
        <end position="301"/>
    </location>
</feature>
<name>A0A833R7X1_9POAL</name>
<dbReference type="OrthoDB" id="1902637at2759"/>
<evidence type="ECO:0000259" key="6">
    <source>
        <dbReference type="Pfam" id="PF00270"/>
    </source>
</evidence>
<accession>A0A833R7X1</accession>
<dbReference type="GO" id="GO:0005524">
    <property type="term" value="F:ATP binding"/>
    <property type="evidence" value="ECO:0007669"/>
    <property type="project" value="UniProtKB-KW"/>
</dbReference>
<protein>
    <submittedName>
        <fullName evidence="7">ATP-dependent RNA helicase DBP2</fullName>
    </submittedName>
</protein>
<proteinExistence type="predicted"/>
<evidence type="ECO:0000256" key="2">
    <source>
        <dbReference type="ARBA" id="ARBA00022801"/>
    </source>
</evidence>